<feature type="domain" description="Zona occludens toxin N-terminal" evidence="1">
    <location>
        <begin position="1"/>
        <end position="157"/>
    </location>
</feature>
<protein>
    <submittedName>
        <fullName evidence="2">Zonula occludens toxin</fullName>
    </submittedName>
</protein>
<name>A0A173T3G8_9FIRM</name>
<evidence type="ECO:0000313" key="3">
    <source>
        <dbReference type="Proteomes" id="UP000095495"/>
    </source>
</evidence>
<evidence type="ECO:0000313" key="2">
    <source>
        <dbReference type="EMBL" id="CUM96435.1"/>
    </source>
</evidence>
<organism evidence="2 3">
    <name type="scientific">Roseburia faecis</name>
    <dbReference type="NCBI Taxonomy" id="301302"/>
    <lineage>
        <taxon>Bacteria</taxon>
        <taxon>Bacillati</taxon>
        <taxon>Bacillota</taxon>
        <taxon>Clostridia</taxon>
        <taxon>Lachnospirales</taxon>
        <taxon>Lachnospiraceae</taxon>
        <taxon>Roseburia</taxon>
    </lineage>
</organism>
<dbReference type="InterPro" id="IPR008900">
    <property type="entry name" value="Zot_N"/>
</dbReference>
<evidence type="ECO:0000259" key="1">
    <source>
        <dbReference type="Pfam" id="PF05707"/>
    </source>
</evidence>
<dbReference type="SUPFAM" id="SSF52540">
    <property type="entry name" value="P-loop containing nucleoside triphosphate hydrolases"/>
    <property type="match status" value="1"/>
</dbReference>
<dbReference type="AlphaFoldDB" id="A0A173T3G8"/>
<gene>
    <name evidence="2" type="ORF">ERS852420_01823</name>
</gene>
<dbReference type="Gene3D" id="3.40.50.300">
    <property type="entry name" value="P-loop containing nucleotide triphosphate hydrolases"/>
    <property type="match status" value="1"/>
</dbReference>
<reference evidence="2 3" key="1">
    <citation type="submission" date="2015-09" db="EMBL/GenBank/DDBJ databases">
        <authorList>
            <consortium name="Pathogen Informatics"/>
        </authorList>
    </citation>
    <scope>NUCLEOTIDE SEQUENCE [LARGE SCALE GENOMIC DNA]</scope>
    <source>
        <strain evidence="2 3">2789STDY5608863</strain>
    </source>
</reference>
<proteinExistence type="predicted"/>
<dbReference type="EMBL" id="CYXV01000007">
    <property type="protein sequence ID" value="CUM96435.1"/>
    <property type="molecule type" value="Genomic_DNA"/>
</dbReference>
<sequence length="210" mass="24462">MISLYSGTPGAGKSLHLASRLLNWMKYKNAPIIGNFQTDFSCIQNPKGHYLYIDNSDLTVDRLINFSKNYSEYVGRRVKEGEILLVIDECQIMFNARDWGQKNRAAWCAFFTQHRKLGYEVILVAQFDRMLDRQIRSLIEYEWIHRKVSNFGVAGKIFSLLFGGKLFVAVKVWYPMKQKVGSEFFMFKKRYSGIYDTYALFSAPDQKQLS</sequence>
<dbReference type="Proteomes" id="UP000095495">
    <property type="component" value="Unassembled WGS sequence"/>
</dbReference>
<dbReference type="Pfam" id="PF05707">
    <property type="entry name" value="Zot"/>
    <property type="match status" value="1"/>
</dbReference>
<accession>A0A173T3G8</accession>
<dbReference type="RefSeq" id="WP_055262597.1">
    <property type="nucleotide sequence ID" value="NZ_CP184331.1"/>
</dbReference>
<dbReference type="InterPro" id="IPR027417">
    <property type="entry name" value="P-loop_NTPase"/>
</dbReference>